<comment type="caution">
    <text evidence="1">The sequence shown here is derived from an EMBL/GenBank/DDBJ whole genome shotgun (WGS) entry which is preliminary data.</text>
</comment>
<sequence length="53" mass="6217">MHKIVKMRQRKLCKITDFWARYDRGSGGKSGKIQKYGGTWLEKRPEESEMSAL</sequence>
<keyword evidence="2" id="KW-1185">Reference proteome</keyword>
<dbReference type="HOGENOM" id="CLU_3060004_0_0_9"/>
<evidence type="ECO:0000313" key="2">
    <source>
        <dbReference type="Proteomes" id="UP000004756"/>
    </source>
</evidence>
<dbReference type="EMBL" id="ACCJ01000420">
    <property type="protein sequence ID" value="EEG52863.1"/>
    <property type="molecule type" value="Genomic_DNA"/>
</dbReference>
<gene>
    <name evidence="1" type="ORF">CLOSTASPAR_05082</name>
</gene>
<organism evidence="1 2">
    <name type="scientific">[Clostridium] asparagiforme DSM 15981</name>
    <dbReference type="NCBI Taxonomy" id="518636"/>
    <lineage>
        <taxon>Bacteria</taxon>
        <taxon>Bacillati</taxon>
        <taxon>Bacillota</taxon>
        <taxon>Clostridia</taxon>
        <taxon>Lachnospirales</taxon>
        <taxon>Lachnospiraceae</taxon>
        <taxon>Enterocloster</taxon>
    </lineage>
</organism>
<evidence type="ECO:0000313" key="1">
    <source>
        <dbReference type="EMBL" id="EEG52863.1"/>
    </source>
</evidence>
<dbReference type="AlphaFoldDB" id="C0D735"/>
<reference evidence="1 2" key="1">
    <citation type="submission" date="2009-02" db="EMBL/GenBank/DDBJ databases">
        <title>Draft genome sequence of Clostridium asparagiforme (DSM 15981).</title>
        <authorList>
            <person name="Sudarsanam P."/>
            <person name="Ley R."/>
            <person name="Guruge J."/>
            <person name="Turnbaugh P.J."/>
            <person name="Mahowald M."/>
            <person name="Liep D."/>
            <person name="Gordon J."/>
        </authorList>
    </citation>
    <scope>NUCLEOTIDE SEQUENCE [LARGE SCALE GENOMIC DNA]</scope>
    <source>
        <strain evidence="1 2">DSM 15981</strain>
    </source>
</reference>
<proteinExistence type="predicted"/>
<dbReference type="Proteomes" id="UP000004756">
    <property type="component" value="Unassembled WGS sequence"/>
</dbReference>
<accession>C0D735</accession>
<protein>
    <submittedName>
        <fullName evidence="1">Uncharacterized protein</fullName>
    </submittedName>
</protein>
<name>C0D735_9FIRM</name>